<evidence type="ECO:0000313" key="2">
    <source>
        <dbReference type="Proteomes" id="UP000031535"/>
    </source>
</evidence>
<dbReference type="SUPFAM" id="SSF55729">
    <property type="entry name" value="Acyl-CoA N-acyltransferases (Nat)"/>
    <property type="match status" value="1"/>
</dbReference>
<dbReference type="InterPro" id="IPR016181">
    <property type="entry name" value="Acyl_CoA_acyltransferase"/>
</dbReference>
<evidence type="ECO:0008006" key="3">
    <source>
        <dbReference type="Google" id="ProtNLM"/>
    </source>
</evidence>
<dbReference type="InterPro" id="IPR039968">
    <property type="entry name" value="BcerS-like"/>
</dbReference>
<dbReference type="PANTHER" id="PTHR41368">
    <property type="entry name" value="PROTEIN YGHO"/>
    <property type="match status" value="1"/>
</dbReference>
<name>A0A0C2HZN0_9PSED</name>
<proteinExistence type="predicted"/>
<comment type="caution">
    <text evidence="1">The sequence shown here is derived from an EMBL/GenBank/DDBJ whole genome shotgun (WGS) entry which is preliminary data.</text>
</comment>
<accession>A0A0C2HZN0</accession>
<dbReference type="OrthoDB" id="9806005at2"/>
<evidence type="ECO:0000313" key="1">
    <source>
        <dbReference type="EMBL" id="KIH82551.1"/>
    </source>
</evidence>
<dbReference type="PATRIC" id="fig|226910.6.peg.3678"/>
<gene>
    <name evidence="1" type="ORF">UCMB321_3686</name>
</gene>
<keyword evidence="2" id="KW-1185">Reference proteome</keyword>
<organism evidence="1 2">
    <name type="scientific">Pseudomonas batumici</name>
    <dbReference type="NCBI Taxonomy" id="226910"/>
    <lineage>
        <taxon>Bacteria</taxon>
        <taxon>Pseudomonadati</taxon>
        <taxon>Pseudomonadota</taxon>
        <taxon>Gammaproteobacteria</taxon>
        <taxon>Pseudomonadales</taxon>
        <taxon>Pseudomonadaceae</taxon>
        <taxon>Pseudomonas</taxon>
    </lineage>
</organism>
<dbReference type="EMBL" id="JXDG01000048">
    <property type="protein sequence ID" value="KIH82551.1"/>
    <property type="molecule type" value="Genomic_DNA"/>
</dbReference>
<dbReference type="AlphaFoldDB" id="A0A0C2HZN0"/>
<sequence length="376" mass="42398">MISIQAVDSPKRLKQFIELPFRLYADDPLWIAPLRSDMKRLLSPRHNPFFREAEIEHFLAVDAQGQVQGRISVSIHAAYNERFGDEHVFFGFFEVAPDPAVARALFEAVGNWARARGKSRLLGPYSYTSTQDAALLLENIDGRAPTLLQTYNPLWYADTLKQLGFELAFTFSTYGVTAEQYRVRRKASRSDRVMPGSQFSVRTATRADLRDNLDEVRCLFNSAFAENYEVAPISAASFKFQIDSVKTFIDLEGIKLIELEGRAVAFFLILPDLNQILDKLKGSLGLFDLFKLGRYKRSVDGAVIALIGADPTVQGSGLGRLIGDEIGRYAEPRFGRLDTMWIDDRNPSSYVLARNLGMRRTKRYGVFGLDLVETSL</sequence>
<protein>
    <recommendedName>
        <fullName evidence="3">N-acetyltransferase domain-containing protein</fullName>
    </recommendedName>
</protein>
<dbReference type="Gene3D" id="3.40.630.30">
    <property type="match status" value="1"/>
</dbReference>
<dbReference type="STRING" id="226910.UCMB321_3686"/>
<dbReference type="Proteomes" id="UP000031535">
    <property type="component" value="Unassembled WGS sequence"/>
</dbReference>
<dbReference type="RefSeq" id="WP_040069583.1">
    <property type="nucleotide sequence ID" value="NZ_JXDG01000048.1"/>
</dbReference>
<dbReference type="PANTHER" id="PTHR41368:SF1">
    <property type="entry name" value="PROTEIN YGHO"/>
    <property type="match status" value="1"/>
</dbReference>
<reference evidence="1 2" key="1">
    <citation type="submission" date="2015-01" db="EMBL/GenBank/DDBJ databases">
        <title>Complete genome of Pseudomonas batumici UCM B-321 producer of the batumin antibiotic with strong antistaphilococcal and potential anticancer activity.</title>
        <authorList>
            <person name="Klochko V.V."/>
            <person name="Zelena L.B."/>
            <person name="Elena K.A."/>
            <person name="Reva O.N."/>
        </authorList>
    </citation>
    <scope>NUCLEOTIDE SEQUENCE [LARGE SCALE GENOMIC DNA]</scope>
    <source>
        <strain evidence="1 2">UCM B-321</strain>
    </source>
</reference>